<dbReference type="PANTHER" id="PTHR10264">
    <property type="entry name" value="BAND 7 PROTEIN-RELATED"/>
    <property type="match status" value="1"/>
</dbReference>
<comment type="similarity">
    <text evidence="1">Belongs to the band 7/mec-2 family.</text>
</comment>
<feature type="transmembrane region" description="Helical" evidence="2">
    <location>
        <begin position="6"/>
        <end position="27"/>
    </location>
</feature>
<sequence length="191" mass="20010">METGLVSWLPVPVAALVVGAVASVRIIGEQQRGVVTRLGRTHRVVGPGVSLHLPLVERVATVSLRPEHVVLSVPAVTCDGATVHIVGMATVVITDPEQATTAAPDPASAAVVALEDGVARAVARLALAEVLPARERLESDVLEEVNDTMAARGTRVATLDLRDFETRLTAGLLASARLPGDDRPMGSRTER</sequence>
<dbReference type="SUPFAM" id="SSF117892">
    <property type="entry name" value="Band 7/SPFH domain"/>
    <property type="match status" value="1"/>
</dbReference>
<keyword evidence="2" id="KW-1133">Transmembrane helix</keyword>
<dbReference type="AlphaFoldDB" id="A0A0A0JGZ3"/>
<keyword evidence="2" id="KW-0472">Membrane</keyword>
<dbReference type="GO" id="GO:0005886">
    <property type="term" value="C:plasma membrane"/>
    <property type="evidence" value="ECO:0007669"/>
    <property type="project" value="InterPro"/>
</dbReference>
<feature type="domain" description="Band 7" evidence="3">
    <location>
        <begin position="22"/>
        <end position="178"/>
    </location>
</feature>
<dbReference type="Pfam" id="PF01145">
    <property type="entry name" value="Band_7"/>
    <property type="match status" value="1"/>
</dbReference>
<dbReference type="InterPro" id="IPR001107">
    <property type="entry name" value="Band_7"/>
</dbReference>
<proteinExistence type="inferred from homology"/>
<dbReference type="STRING" id="1385521.N803_05525"/>
<evidence type="ECO:0000256" key="1">
    <source>
        <dbReference type="ARBA" id="ARBA00008164"/>
    </source>
</evidence>
<evidence type="ECO:0000313" key="4">
    <source>
        <dbReference type="EMBL" id="KGN36403.1"/>
    </source>
</evidence>
<protein>
    <recommendedName>
        <fullName evidence="3">Band 7 domain-containing protein</fullName>
    </recommendedName>
</protein>
<dbReference type="eggNOG" id="COG0330">
    <property type="taxonomic scope" value="Bacteria"/>
</dbReference>
<dbReference type="Proteomes" id="UP000030011">
    <property type="component" value="Unassembled WGS sequence"/>
</dbReference>
<evidence type="ECO:0000259" key="3">
    <source>
        <dbReference type="SMART" id="SM00244"/>
    </source>
</evidence>
<dbReference type="Gene3D" id="3.30.479.30">
    <property type="entry name" value="Band 7 domain"/>
    <property type="match status" value="1"/>
</dbReference>
<evidence type="ECO:0000313" key="5">
    <source>
        <dbReference type="Proteomes" id="UP000030011"/>
    </source>
</evidence>
<comment type="caution">
    <text evidence="4">The sequence shown here is derived from an EMBL/GenBank/DDBJ whole genome shotgun (WGS) entry which is preliminary data.</text>
</comment>
<organism evidence="4 5">
    <name type="scientific">Knoellia subterranea KCTC 19937</name>
    <dbReference type="NCBI Taxonomy" id="1385521"/>
    <lineage>
        <taxon>Bacteria</taxon>
        <taxon>Bacillati</taxon>
        <taxon>Actinomycetota</taxon>
        <taxon>Actinomycetes</taxon>
        <taxon>Micrococcales</taxon>
        <taxon>Intrasporangiaceae</taxon>
        <taxon>Knoellia</taxon>
    </lineage>
</organism>
<gene>
    <name evidence="4" type="ORF">N803_05525</name>
</gene>
<keyword evidence="2" id="KW-0812">Transmembrane</keyword>
<evidence type="ECO:0000256" key="2">
    <source>
        <dbReference type="SAM" id="Phobius"/>
    </source>
</evidence>
<name>A0A0A0JGZ3_9MICO</name>
<accession>A0A0A0JGZ3</accession>
<dbReference type="PANTHER" id="PTHR10264:SF19">
    <property type="entry name" value="AT06885P-RELATED"/>
    <property type="match status" value="1"/>
</dbReference>
<keyword evidence="5" id="KW-1185">Reference proteome</keyword>
<dbReference type="SMART" id="SM00244">
    <property type="entry name" value="PHB"/>
    <property type="match status" value="1"/>
</dbReference>
<dbReference type="EMBL" id="AVPK01000011">
    <property type="protein sequence ID" value="KGN36403.1"/>
    <property type="molecule type" value="Genomic_DNA"/>
</dbReference>
<dbReference type="InterPro" id="IPR043202">
    <property type="entry name" value="Band-7_stomatin-like"/>
</dbReference>
<reference evidence="4 5" key="1">
    <citation type="submission" date="2013-08" db="EMBL/GenBank/DDBJ databases">
        <title>The genome sequence of Knoellia subterranea.</title>
        <authorList>
            <person name="Zhu W."/>
            <person name="Wang G."/>
        </authorList>
    </citation>
    <scope>NUCLEOTIDE SEQUENCE [LARGE SCALE GENOMIC DNA]</scope>
    <source>
        <strain evidence="4 5">KCTC 19937</strain>
    </source>
</reference>
<dbReference type="RefSeq" id="WP_052112355.1">
    <property type="nucleotide sequence ID" value="NZ_AVPK01000011.1"/>
</dbReference>
<dbReference type="InterPro" id="IPR036013">
    <property type="entry name" value="Band_7/SPFH_dom_sf"/>
</dbReference>